<keyword evidence="6" id="KW-0902">Two-component regulatory system</keyword>
<accession>A0A8J3D9Q8</accession>
<dbReference type="Pfam" id="PF09084">
    <property type="entry name" value="NMT1"/>
    <property type="match status" value="1"/>
</dbReference>
<dbReference type="SUPFAM" id="SSF55874">
    <property type="entry name" value="ATPase domain of HSP90 chaperone/DNA topoisomerase II/histidine kinase"/>
    <property type="match status" value="1"/>
</dbReference>
<dbReference type="SMART" id="SM00388">
    <property type="entry name" value="HisKA"/>
    <property type="match status" value="1"/>
</dbReference>
<keyword evidence="11" id="KW-1185">Reference proteome</keyword>
<sequence>MSAITALADDSDLPTHKHESIKVQLKWRHQFQFAGFYTALEKGYYDDVGLDVELIEGGPEINPEEVVLMGDADFGVGTPEVLLSFAAGKPIVVLGVIFQHSPYSFLVTNESGIDDINDLVGRSVMIETQASELYAYLKREKVPTEMLTILPHTQSVDDLVSGKVGAISAYSSTEPYFLEAVGVPYKVFNPRSSGIDFYGDCIFTTEHLLNENPDLVKRFYSATIKGWEYAMDHPEEAIDLILEEWPTQSSREALRFESEKMEELMHTELIPIGYMYAGRWEHIRDTYIELGMLDEAISLDGFLYDADPHPDTKGLYWLLGGTLLTAGIALVILFPIWKLNKRLRKEVVEHQRTAALLIEAKEQAEKANQAKRQFVAQVSHDLRTPLNCILGFSELMHDDEKDIERRSYLSSINSAGKGLLSLVDELLHIDRIESGRVELDSIDFIIDDVLDSLVELLSPTAESKGVELVTCVEKPFQGNMVGDAEKLRQILLNLVGNAIKFTEAGYVSIRIEQGAPGWANIRIADSGPGIPSDIIGGIFEPFVRANNIRHKDGCGLGLTIVHRLAIAMGGTITADNTDQGAVFVLSLPMAVDSPKSLSDLSPFRDFQGMEVAVALGENVRAESAIANLLSLGANVSNFSENPNALIDCQILITDKDHQGKAAIDQFLKQKKPVVLIIRNHPMMTRRFLARYILEAGCN</sequence>
<evidence type="ECO:0000256" key="5">
    <source>
        <dbReference type="ARBA" id="ARBA00022777"/>
    </source>
</evidence>
<evidence type="ECO:0000256" key="4">
    <source>
        <dbReference type="ARBA" id="ARBA00022679"/>
    </source>
</evidence>
<dbReference type="GO" id="GO:0000155">
    <property type="term" value="F:phosphorelay sensor kinase activity"/>
    <property type="evidence" value="ECO:0007669"/>
    <property type="project" value="InterPro"/>
</dbReference>
<dbReference type="Gene3D" id="3.30.565.10">
    <property type="entry name" value="Histidine kinase-like ATPase, C-terminal domain"/>
    <property type="match status" value="1"/>
</dbReference>
<feature type="coiled-coil region" evidence="7">
    <location>
        <begin position="340"/>
        <end position="377"/>
    </location>
</feature>
<evidence type="ECO:0000256" key="7">
    <source>
        <dbReference type="SAM" id="Coils"/>
    </source>
</evidence>
<dbReference type="PRINTS" id="PR00344">
    <property type="entry name" value="BCTRLSENSOR"/>
</dbReference>
<evidence type="ECO:0000259" key="9">
    <source>
        <dbReference type="PROSITE" id="PS50109"/>
    </source>
</evidence>
<dbReference type="SUPFAM" id="SSF53850">
    <property type="entry name" value="Periplasmic binding protein-like II"/>
    <property type="match status" value="1"/>
</dbReference>
<feature type="domain" description="Histidine kinase" evidence="9">
    <location>
        <begin position="377"/>
        <end position="591"/>
    </location>
</feature>
<evidence type="ECO:0000256" key="3">
    <source>
        <dbReference type="ARBA" id="ARBA00022553"/>
    </source>
</evidence>
<dbReference type="EC" id="2.7.13.3" evidence="2"/>
<dbReference type="InterPro" id="IPR036097">
    <property type="entry name" value="HisK_dim/P_sf"/>
</dbReference>
<dbReference type="Pfam" id="PF00512">
    <property type="entry name" value="HisKA"/>
    <property type="match status" value="1"/>
</dbReference>
<dbReference type="PANTHER" id="PTHR43711">
    <property type="entry name" value="TWO-COMPONENT HISTIDINE KINASE"/>
    <property type="match status" value="1"/>
</dbReference>
<dbReference type="InterPro" id="IPR050736">
    <property type="entry name" value="Sensor_HK_Regulatory"/>
</dbReference>
<dbReference type="SUPFAM" id="SSF47384">
    <property type="entry name" value="Homodimeric domain of signal transducing histidine kinase"/>
    <property type="match status" value="1"/>
</dbReference>
<keyword evidence="8" id="KW-1133">Transmembrane helix</keyword>
<dbReference type="Pfam" id="PF02518">
    <property type="entry name" value="HATPase_c"/>
    <property type="match status" value="1"/>
</dbReference>
<keyword evidence="8" id="KW-0472">Membrane</keyword>
<keyword evidence="7" id="KW-0175">Coiled coil</keyword>
<evidence type="ECO:0000313" key="11">
    <source>
        <dbReference type="Proteomes" id="UP000642829"/>
    </source>
</evidence>
<gene>
    <name evidence="10" type="ORF">GCM10007047_07050</name>
</gene>
<evidence type="ECO:0000256" key="6">
    <source>
        <dbReference type="ARBA" id="ARBA00023012"/>
    </source>
</evidence>
<dbReference type="InterPro" id="IPR015168">
    <property type="entry name" value="SsuA/THI5"/>
</dbReference>
<dbReference type="Gene3D" id="3.40.190.10">
    <property type="entry name" value="Periplasmic binding protein-like II"/>
    <property type="match status" value="2"/>
</dbReference>
<dbReference type="Proteomes" id="UP000642829">
    <property type="component" value="Unassembled WGS sequence"/>
</dbReference>
<protein>
    <recommendedName>
        <fullName evidence="2">histidine kinase</fullName>
        <ecNumber evidence="2">2.7.13.3</ecNumber>
    </recommendedName>
</protein>
<reference evidence="10" key="2">
    <citation type="submission" date="2020-09" db="EMBL/GenBank/DDBJ databases">
        <authorList>
            <person name="Sun Q."/>
            <person name="Kim S."/>
        </authorList>
    </citation>
    <scope>NUCLEOTIDE SEQUENCE</scope>
    <source>
        <strain evidence="10">KCTC 12870</strain>
    </source>
</reference>
<organism evidence="10 11">
    <name type="scientific">Cerasicoccus arenae</name>
    <dbReference type="NCBI Taxonomy" id="424488"/>
    <lineage>
        <taxon>Bacteria</taxon>
        <taxon>Pseudomonadati</taxon>
        <taxon>Verrucomicrobiota</taxon>
        <taxon>Opitutia</taxon>
        <taxon>Puniceicoccales</taxon>
        <taxon>Cerasicoccaceae</taxon>
        <taxon>Cerasicoccus</taxon>
    </lineage>
</organism>
<dbReference type="Gene3D" id="1.10.287.130">
    <property type="match status" value="1"/>
</dbReference>
<dbReference type="AlphaFoldDB" id="A0A8J3D9Q8"/>
<dbReference type="PANTHER" id="PTHR43711:SF31">
    <property type="entry name" value="HISTIDINE KINASE"/>
    <property type="match status" value="1"/>
</dbReference>
<name>A0A8J3D9Q8_9BACT</name>
<feature type="transmembrane region" description="Helical" evidence="8">
    <location>
        <begin position="315"/>
        <end position="337"/>
    </location>
</feature>
<dbReference type="InterPro" id="IPR003594">
    <property type="entry name" value="HATPase_dom"/>
</dbReference>
<comment type="catalytic activity">
    <reaction evidence="1">
        <text>ATP + protein L-histidine = ADP + protein N-phospho-L-histidine.</text>
        <dbReference type="EC" id="2.7.13.3"/>
    </reaction>
</comment>
<dbReference type="CDD" id="cd00082">
    <property type="entry name" value="HisKA"/>
    <property type="match status" value="1"/>
</dbReference>
<comment type="caution">
    <text evidence="10">The sequence shown here is derived from an EMBL/GenBank/DDBJ whole genome shotgun (WGS) entry which is preliminary data.</text>
</comment>
<dbReference type="InterPro" id="IPR004358">
    <property type="entry name" value="Sig_transdc_His_kin-like_C"/>
</dbReference>
<evidence type="ECO:0000256" key="2">
    <source>
        <dbReference type="ARBA" id="ARBA00012438"/>
    </source>
</evidence>
<evidence type="ECO:0000256" key="1">
    <source>
        <dbReference type="ARBA" id="ARBA00000085"/>
    </source>
</evidence>
<dbReference type="SMART" id="SM00387">
    <property type="entry name" value="HATPase_c"/>
    <property type="match status" value="1"/>
</dbReference>
<keyword evidence="8" id="KW-0812">Transmembrane</keyword>
<evidence type="ECO:0000256" key="8">
    <source>
        <dbReference type="SAM" id="Phobius"/>
    </source>
</evidence>
<keyword evidence="3" id="KW-0597">Phosphoprotein</keyword>
<dbReference type="InterPro" id="IPR036890">
    <property type="entry name" value="HATPase_C_sf"/>
</dbReference>
<dbReference type="InterPro" id="IPR003661">
    <property type="entry name" value="HisK_dim/P_dom"/>
</dbReference>
<dbReference type="PROSITE" id="PS50109">
    <property type="entry name" value="HIS_KIN"/>
    <property type="match status" value="1"/>
</dbReference>
<reference evidence="10" key="1">
    <citation type="journal article" date="2014" name="Int. J. Syst. Evol. Microbiol.">
        <title>Complete genome sequence of Corynebacterium casei LMG S-19264T (=DSM 44701T), isolated from a smear-ripened cheese.</title>
        <authorList>
            <consortium name="US DOE Joint Genome Institute (JGI-PGF)"/>
            <person name="Walter F."/>
            <person name="Albersmeier A."/>
            <person name="Kalinowski J."/>
            <person name="Ruckert C."/>
        </authorList>
    </citation>
    <scope>NUCLEOTIDE SEQUENCE</scope>
    <source>
        <strain evidence="10">KCTC 12870</strain>
    </source>
</reference>
<keyword evidence="4" id="KW-0808">Transferase</keyword>
<proteinExistence type="predicted"/>
<evidence type="ECO:0000313" key="10">
    <source>
        <dbReference type="EMBL" id="GHB94011.1"/>
    </source>
</evidence>
<keyword evidence="5" id="KW-0418">Kinase</keyword>
<dbReference type="InterPro" id="IPR005467">
    <property type="entry name" value="His_kinase_dom"/>
</dbReference>
<dbReference type="EMBL" id="BMXG01000003">
    <property type="protein sequence ID" value="GHB94011.1"/>
    <property type="molecule type" value="Genomic_DNA"/>
</dbReference>